<keyword evidence="6" id="KW-1185">Reference proteome</keyword>
<evidence type="ECO:0000256" key="3">
    <source>
        <dbReference type="ARBA" id="ARBA00022927"/>
    </source>
</evidence>
<protein>
    <submittedName>
        <fullName evidence="5">Importin subunit alpha-2</fullName>
    </submittedName>
</protein>
<evidence type="ECO:0000313" key="5">
    <source>
        <dbReference type="EMBL" id="KFM25840.1"/>
    </source>
</evidence>
<dbReference type="Gene3D" id="1.25.10.10">
    <property type="entry name" value="Leucine-rich Repeat Variant"/>
    <property type="match status" value="1"/>
</dbReference>
<dbReference type="OrthoDB" id="29145at2759"/>
<reference evidence="5 6" key="1">
    <citation type="journal article" date="2014" name="BMC Genomics">
        <title>Oil accumulation mechanisms of the oleaginous microalga Chlorella protothecoides revealed through its genome, transcriptomes, and proteomes.</title>
        <authorList>
            <person name="Gao C."/>
            <person name="Wang Y."/>
            <person name="Shen Y."/>
            <person name="Yan D."/>
            <person name="He X."/>
            <person name="Dai J."/>
            <person name="Wu Q."/>
        </authorList>
    </citation>
    <scope>NUCLEOTIDE SEQUENCE [LARGE SCALE GENOMIC DNA]</scope>
    <source>
        <strain evidence="5 6">0710</strain>
    </source>
</reference>
<keyword evidence="2" id="KW-0813">Transport</keyword>
<dbReference type="EMBL" id="KL662123">
    <property type="protein sequence ID" value="KFM25840.1"/>
    <property type="molecule type" value="Genomic_DNA"/>
</dbReference>
<evidence type="ECO:0000256" key="2">
    <source>
        <dbReference type="ARBA" id="ARBA00022448"/>
    </source>
</evidence>
<dbReference type="KEGG" id="apro:F751_1454"/>
<comment type="similarity">
    <text evidence="1">Belongs to the importin alpha family.</text>
</comment>
<dbReference type="PROSITE" id="PS50176">
    <property type="entry name" value="ARM_REPEAT"/>
    <property type="match status" value="1"/>
</dbReference>
<dbReference type="GeneID" id="23612845"/>
<dbReference type="InterPro" id="IPR011989">
    <property type="entry name" value="ARM-like"/>
</dbReference>
<name>A0A087SJD6_AUXPR</name>
<sequence>MDDGEAGTAQPDHAGVAADVARLAGAGPVGSRAFLHALRALRRRLSAPGDLPLGETVAAGAVPLLVRALQPPQGGPIATQTLAWAMGNLAADGRELRRRLVAAGVVPLLARRVVESAAMFCGEEAGDGVGGGQEPAGGNGQECTAAAVAAWALGRTLQDAESAPVQALLCPGPTSLGLALVRLVRLAPPALATEAAWLLACCASAPDPGPGWAAMLDEGLLEAACARLRCAVAGGVATRRGPAGALAQALLRTLGHMVAAGDAARLRPLLMEEGRGTLHALCSCVESVDQGLRGEAAWTLGNLAGLPGREGAEAVAQAGAVQALLRAMGRGGALAVRHAILHALANVCAGGGDGRGDAAAIQWVLTHAGAKEALVEIAAMAACADAQSAALALQVRCQA</sequence>
<evidence type="ECO:0000256" key="1">
    <source>
        <dbReference type="ARBA" id="ARBA00010394"/>
    </source>
</evidence>
<dbReference type="SMART" id="SM00185">
    <property type="entry name" value="ARM"/>
    <property type="match status" value="3"/>
</dbReference>
<gene>
    <name evidence="5" type="ORF">F751_1454</name>
</gene>
<dbReference type="GO" id="GO:0015031">
    <property type="term" value="P:protein transport"/>
    <property type="evidence" value="ECO:0007669"/>
    <property type="project" value="UniProtKB-KW"/>
</dbReference>
<keyword evidence="3" id="KW-0653">Protein transport</keyword>
<dbReference type="AlphaFoldDB" id="A0A087SJD6"/>
<dbReference type="InterPro" id="IPR016024">
    <property type="entry name" value="ARM-type_fold"/>
</dbReference>
<dbReference type="RefSeq" id="XP_011398736.1">
    <property type="nucleotide sequence ID" value="XM_011400434.1"/>
</dbReference>
<dbReference type="Proteomes" id="UP000028924">
    <property type="component" value="Unassembled WGS sequence"/>
</dbReference>
<evidence type="ECO:0000256" key="4">
    <source>
        <dbReference type="PROSITE-ProRule" id="PRU00259"/>
    </source>
</evidence>
<organism evidence="5 6">
    <name type="scientific">Auxenochlorella protothecoides</name>
    <name type="common">Green microalga</name>
    <name type="synonym">Chlorella protothecoides</name>
    <dbReference type="NCBI Taxonomy" id="3075"/>
    <lineage>
        <taxon>Eukaryota</taxon>
        <taxon>Viridiplantae</taxon>
        <taxon>Chlorophyta</taxon>
        <taxon>core chlorophytes</taxon>
        <taxon>Trebouxiophyceae</taxon>
        <taxon>Chlorellales</taxon>
        <taxon>Chlorellaceae</taxon>
        <taxon>Auxenochlorella</taxon>
    </lineage>
</organism>
<evidence type="ECO:0000313" key="6">
    <source>
        <dbReference type="Proteomes" id="UP000028924"/>
    </source>
</evidence>
<dbReference type="eggNOG" id="KOG0166">
    <property type="taxonomic scope" value="Eukaryota"/>
</dbReference>
<proteinExistence type="inferred from homology"/>
<dbReference type="STRING" id="3075.A0A087SJD6"/>
<accession>A0A087SJD6</accession>
<dbReference type="SUPFAM" id="SSF48371">
    <property type="entry name" value="ARM repeat"/>
    <property type="match status" value="1"/>
</dbReference>
<dbReference type="InterPro" id="IPR000225">
    <property type="entry name" value="Armadillo"/>
</dbReference>
<feature type="repeat" description="ARM" evidence="4">
    <location>
        <begin position="60"/>
        <end position="104"/>
    </location>
</feature>
<dbReference type="PANTHER" id="PTHR23316">
    <property type="entry name" value="IMPORTIN ALPHA"/>
    <property type="match status" value="1"/>
</dbReference>